<dbReference type="STRING" id="1328759.A0A5C2RR35"/>
<dbReference type="Gene3D" id="3.40.710.10">
    <property type="entry name" value="DD-peptidase/beta-lactamase superfamily"/>
    <property type="match status" value="1"/>
</dbReference>
<protein>
    <submittedName>
        <fullName evidence="3">Beta-lactamase/transpeptidase-like protein</fullName>
    </submittedName>
</protein>
<dbReference type="PANTHER" id="PTHR46825">
    <property type="entry name" value="D-ALANYL-D-ALANINE-CARBOXYPEPTIDASE/ENDOPEPTIDASE AMPH"/>
    <property type="match status" value="1"/>
</dbReference>
<evidence type="ECO:0000313" key="3">
    <source>
        <dbReference type="EMBL" id="RPD53640.1"/>
    </source>
</evidence>
<dbReference type="PANTHER" id="PTHR46825:SF15">
    <property type="entry name" value="BETA-LACTAMASE-RELATED DOMAIN-CONTAINING PROTEIN"/>
    <property type="match status" value="1"/>
</dbReference>
<accession>A0A5C2RR35</accession>
<dbReference type="EMBL" id="ML122318">
    <property type="protein sequence ID" value="RPD53640.1"/>
    <property type="molecule type" value="Genomic_DNA"/>
</dbReference>
<reference evidence="3" key="1">
    <citation type="journal article" date="2018" name="Genome Biol. Evol.">
        <title>Genomics and development of Lentinus tigrinus, a white-rot wood-decaying mushroom with dimorphic fruiting bodies.</title>
        <authorList>
            <person name="Wu B."/>
            <person name="Xu Z."/>
            <person name="Knudson A."/>
            <person name="Carlson A."/>
            <person name="Chen N."/>
            <person name="Kovaka S."/>
            <person name="LaButti K."/>
            <person name="Lipzen A."/>
            <person name="Pennachio C."/>
            <person name="Riley R."/>
            <person name="Schakwitz W."/>
            <person name="Umezawa K."/>
            <person name="Ohm R.A."/>
            <person name="Grigoriev I.V."/>
            <person name="Nagy L.G."/>
            <person name="Gibbons J."/>
            <person name="Hibbett D."/>
        </authorList>
    </citation>
    <scope>NUCLEOTIDE SEQUENCE [LARGE SCALE GENOMIC DNA]</scope>
    <source>
        <strain evidence="3">ALCF2SS1-6</strain>
    </source>
</reference>
<organism evidence="3 4">
    <name type="scientific">Lentinus tigrinus ALCF2SS1-6</name>
    <dbReference type="NCBI Taxonomy" id="1328759"/>
    <lineage>
        <taxon>Eukaryota</taxon>
        <taxon>Fungi</taxon>
        <taxon>Dikarya</taxon>
        <taxon>Basidiomycota</taxon>
        <taxon>Agaricomycotina</taxon>
        <taxon>Agaricomycetes</taxon>
        <taxon>Polyporales</taxon>
        <taxon>Polyporaceae</taxon>
        <taxon>Lentinus</taxon>
    </lineage>
</organism>
<dbReference type="Proteomes" id="UP000313359">
    <property type="component" value="Unassembled WGS sequence"/>
</dbReference>
<dbReference type="Pfam" id="PF00144">
    <property type="entry name" value="Beta-lactamase"/>
    <property type="match status" value="1"/>
</dbReference>
<comment type="similarity">
    <text evidence="1">Belongs to the peptidase S12 family.</text>
</comment>
<gene>
    <name evidence="3" type="ORF">L227DRAFT_512932</name>
</gene>
<sequence length="570" mass="62410">MELRSWNVIHNPDIDIVLSDDFHPFVEELRKNGTIPAISLGIVRLEDGSKRPIVHYESWGDRTEDRDPATSDTLFLLASGSKAFAAAALGILMDDFARSDNFVPLPPKVTQFNWETKVVDILPAAVGWSLQDEWTTRTANLHDILAHVSGLPGHDLSHRLEDSAEDVVRRQKHLRLAYELREKWWYCSQMYNLTEYIVSHYSDMSYPEFVTQRILVPLSMSSSTYFPSAAASTGLLAHTHTDTGRRIPPLVGEAEGERFATYASGLITSAKEMTSWLAMLLNEGVDPVSGKTVVPLDVYREVTTARSVVYSGRPSEDSYGSPIVGYGHGWEQWIYYGIDIISHAGGIPGTTTITAFSPTRNIGVVILTNASSKDTQVTTILKRVLDEVLGLPTLPASPASHKPVSASAPALLACNAVGNALSLPIASYTGTYSAPGYPSITLVSPALTSSDTSSVLADFAPFDGPDWPTHSLYGALSSVMSTHVRLQHLSGDTFVFHPTILFPNGYGRDTSAFETGVIYVKGTAEFVVDETKGKVVGFGMMVYKDAVEVRRRRRGEEVQECADAWFVKVS</sequence>
<dbReference type="InterPro" id="IPR001466">
    <property type="entry name" value="Beta-lactam-related"/>
</dbReference>
<proteinExistence type="inferred from homology"/>
<dbReference type="SUPFAM" id="SSF56601">
    <property type="entry name" value="beta-lactamase/transpeptidase-like"/>
    <property type="match status" value="1"/>
</dbReference>
<keyword evidence="4" id="KW-1185">Reference proteome</keyword>
<name>A0A5C2RR35_9APHY</name>
<dbReference type="OrthoDB" id="5946976at2759"/>
<dbReference type="AlphaFoldDB" id="A0A5C2RR35"/>
<dbReference type="InterPro" id="IPR012338">
    <property type="entry name" value="Beta-lactam/transpept-like"/>
</dbReference>
<evidence type="ECO:0000259" key="2">
    <source>
        <dbReference type="Pfam" id="PF00144"/>
    </source>
</evidence>
<evidence type="ECO:0000313" key="4">
    <source>
        <dbReference type="Proteomes" id="UP000313359"/>
    </source>
</evidence>
<evidence type="ECO:0000256" key="1">
    <source>
        <dbReference type="ARBA" id="ARBA00038215"/>
    </source>
</evidence>
<dbReference type="InterPro" id="IPR050491">
    <property type="entry name" value="AmpC-like"/>
</dbReference>
<feature type="domain" description="Beta-lactamase-related" evidence="2">
    <location>
        <begin position="54"/>
        <end position="375"/>
    </location>
</feature>